<dbReference type="RefSeq" id="WP_377342484.1">
    <property type="nucleotide sequence ID" value="NZ_JBHLUE010000019.1"/>
</dbReference>
<proteinExistence type="predicted"/>
<evidence type="ECO:0000259" key="1">
    <source>
        <dbReference type="Pfam" id="PF13649"/>
    </source>
</evidence>
<comment type="caution">
    <text evidence="2">The sequence shown here is derived from an EMBL/GenBank/DDBJ whole genome shotgun (WGS) entry which is preliminary data.</text>
</comment>
<feature type="domain" description="Methyltransferase" evidence="1">
    <location>
        <begin position="60"/>
        <end position="155"/>
    </location>
</feature>
<dbReference type="GO" id="GO:0032259">
    <property type="term" value="P:methylation"/>
    <property type="evidence" value="ECO:0007669"/>
    <property type="project" value="UniProtKB-KW"/>
</dbReference>
<reference evidence="2 3" key="1">
    <citation type="submission" date="2024-09" db="EMBL/GenBank/DDBJ databases">
        <authorList>
            <person name="Sun Q."/>
            <person name="Mori K."/>
        </authorList>
    </citation>
    <scope>NUCLEOTIDE SEQUENCE [LARGE SCALE GENOMIC DNA]</scope>
    <source>
        <strain evidence="2 3">TBRC 2205</strain>
    </source>
</reference>
<dbReference type="CDD" id="cd02440">
    <property type="entry name" value="AdoMet_MTases"/>
    <property type="match status" value="1"/>
</dbReference>
<sequence length="285" mass="31645">MTDDFDQATRQRMATIEANWDERTPIHAASRFYDVGGRPAESWFAGYEWTDLGDLAGRDVLHLQCHLGTETAAFARRGARTVGVDLSSAAVTEARRIAGQAGLDIEYVHANVYDAVEALDGRRFDVVYTGKGALCYLPDLARWARVLSRLLRPGGAAYVVEFHPVLTSLGLVPGDPRDRELILRHDYLAGRGAIELDATRTYTDGPQLRKATTCYEWAHGLGEVVTALVDAGIRIERLRESAELPWPRWPQMIPTDDGWWRLPDEQARIPLFYALLGTAGPARAA</sequence>
<dbReference type="InterPro" id="IPR029063">
    <property type="entry name" value="SAM-dependent_MTases_sf"/>
</dbReference>
<evidence type="ECO:0000313" key="2">
    <source>
        <dbReference type="EMBL" id="MFC0567211.1"/>
    </source>
</evidence>
<dbReference type="Proteomes" id="UP001589894">
    <property type="component" value="Unassembled WGS sequence"/>
</dbReference>
<dbReference type="Pfam" id="PF13649">
    <property type="entry name" value="Methyltransf_25"/>
    <property type="match status" value="1"/>
</dbReference>
<protein>
    <submittedName>
        <fullName evidence="2">Class I SAM-dependent methyltransferase</fullName>
        <ecNumber evidence="2">2.1.1.-</ecNumber>
    </submittedName>
</protein>
<dbReference type="InterPro" id="IPR041698">
    <property type="entry name" value="Methyltransf_25"/>
</dbReference>
<evidence type="ECO:0000313" key="3">
    <source>
        <dbReference type="Proteomes" id="UP001589894"/>
    </source>
</evidence>
<dbReference type="Gene3D" id="3.40.50.150">
    <property type="entry name" value="Vaccinia Virus protein VP39"/>
    <property type="match status" value="1"/>
</dbReference>
<keyword evidence="2" id="KW-0489">Methyltransferase</keyword>
<accession>A0ABV6P2F8</accession>
<keyword evidence="2" id="KW-0808">Transferase</keyword>
<organism evidence="2 3">
    <name type="scientific">Plantactinospora siamensis</name>
    <dbReference type="NCBI Taxonomy" id="555372"/>
    <lineage>
        <taxon>Bacteria</taxon>
        <taxon>Bacillati</taxon>
        <taxon>Actinomycetota</taxon>
        <taxon>Actinomycetes</taxon>
        <taxon>Micromonosporales</taxon>
        <taxon>Micromonosporaceae</taxon>
        <taxon>Plantactinospora</taxon>
    </lineage>
</organism>
<dbReference type="EMBL" id="JBHLUE010000019">
    <property type="protein sequence ID" value="MFC0567211.1"/>
    <property type="molecule type" value="Genomic_DNA"/>
</dbReference>
<dbReference type="SUPFAM" id="SSF53335">
    <property type="entry name" value="S-adenosyl-L-methionine-dependent methyltransferases"/>
    <property type="match status" value="1"/>
</dbReference>
<keyword evidence="3" id="KW-1185">Reference proteome</keyword>
<dbReference type="GO" id="GO:0008168">
    <property type="term" value="F:methyltransferase activity"/>
    <property type="evidence" value="ECO:0007669"/>
    <property type="project" value="UniProtKB-KW"/>
</dbReference>
<dbReference type="EC" id="2.1.1.-" evidence="2"/>
<gene>
    <name evidence="2" type="ORF">ACFFHU_24115</name>
</gene>
<name>A0ABV6P2F8_9ACTN</name>